<gene>
    <name evidence="1" type="ORF">SMACR_05889</name>
</gene>
<accession>A0A8S8ZU51</accession>
<dbReference type="Proteomes" id="UP000433876">
    <property type="component" value="Unassembled WGS sequence"/>
</dbReference>
<evidence type="ECO:0000313" key="2">
    <source>
        <dbReference type="Proteomes" id="UP000433876"/>
    </source>
</evidence>
<dbReference type="VEuPathDB" id="FungiDB:SMAC_05889"/>
<evidence type="ECO:0000313" key="1">
    <source>
        <dbReference type="EMBL" id="KAA8634324.1"/>
    </source>
</evidence>
<organism evidence="1 2">
    <name type="scientific">Sordaria macrospora</name>
    <dbReference type="NCBI Taxonomy" id="5147"/>
    <lineage>
        <taxon>Eukaryota</taxon>
        <taxon>Fungi</taxon>
        <taxon>Dikarya</taxon>
        <taxon>Ascomycota</taxon>
        <taxon>Pezizomycotina</taxon>
        <taxon>Sordariomycetes</taxon>
        <taxon>Sordariomycetidae</taxon>
        <taxon>Sordariales</taxon>
        <taxon>Sordariaceae</taxon>
        <taxon>Sordaria</taxon>
    </lineage>
</organism>
<name>A0A8S8ZU51_SORMA</name>
<sequence length="178" mass="20829">MDCDPAGTQRTTTTTTNISNSHYHRPIMQRASPGQIRISPEQRRLLRLAQDVILGNSLKSYQIFVRSFNGVQLKRQLRRLQSMKQAEQDKEAVHAARIMVREKELQACRPEERENAELALWSLIKRRDCYRKCWQMLAGHERVVEQELKRREAEMQWSVRVQVNDATSTTEPSHFPVS</sequence>
<dbReference type="EMBL" id="NMPR01000024">
    <property type="protein sequence ID" value="KAA8634324.1"/>
    <property type="molecule type" value="Genomic_DNA"/>
</dbReference>
<proteinExistence type="predicted"/>
<reference evidence="1 2" key="1">
    <citation type="submission" date="2017-07" db="EMBL/GenBank/DDBJ databases">
        <title>Genome sequence of the Sordaria macrospora wild type strain R19027.</title>
        <authorList>
            <person name="Nowrousian M."/>
            <person name="Teichert I."/>
            <person name="Kueck U."/>
        </authorList>
    </citation>
    <scope>NUCLEOTIDE SEQUENCE [LARGE SCALE GENOMIC DNA]</scope>
    <source>
        <strain evidence="1 2">R19027</strain>
        <tissue evidence="1">Mycelium</tissue>
    </source>
</reference>
<protein>
    <submittedName>
        <fullName evidence="1">Uncharacterized protein</fullName>
    </submittedName>
</protein>
<dbReference type="AlphaFoldDB" id="A0A8S8ZU51"/>
<comment type="caution">
    <text evidence="1">The sequence shown here is derived from an EMBL/GenBank/DDBJ whole genome shotgun (WGS) entry which is preliminary data.</text>
</comment>